<evidence type="ECO:0000313" key="4">
    <source>
        <dbReference type="Proteomes" id="UP001208017"/>
    </source>
</evidence>
<name>A0ABT3X660_9BACL</name>
<dbReference type="NCBIfam" id="NF003361">
    <property type="entry name" value="PRK04435.1"/>
    <property type="match status" value="1"/>
</dbReference>
<gene>
    <name evidence="3" type="ORF">OS242_15915</name>
</gene>
<dbReference type="InterPro" id="IPR008310">
    <property type="entry name" value="UPF0735_ACT_dom-cont"/>
</dbReference>
<comment type="caution">
    <text evidence="3">The sequence shown here is derived from an EMBL/GenBank/DDBJ whole genome shotgun (WGS) entry which is preliminary data.</text>
</comment>
<sequence length="148" mass="16372">MSSKRRRFYLVAEDIMPEAMVKTVLVKDMLARGESNTVHEAVNAVGLSRSAFYKYRDLVFLYEEEGNGRPVTLSMILEHRQGSLSSVLNNIAQFGGNIITINQGIPMSQAAHVTATIDVQHLSGSLDELVERLEGMTGVRKVEIVGYS</sequence>
<dbReference type="Proteomes" id="UP001208017">
    <property type="component" value="Unassembled WGS sequence"/>
</dbReference>
<evidence type="ECO:0000259" key="2">
    <source>
        <dbReference type="PROSITE" id="PS51671"/>
    </source>
</evidence>
<dbReference type="SUPFAM" id="SSF55021">
    <property type="entry name" value="ACT-like"/>
    <property type="match status" value="1"/>
</dbReference>
<dbReference type="CDD" id="cd04888">
    <property type="entry name" value="ACT_PheB-BS"/>
    <property type="match status" value="1"/>
</dbReference>
<dbReference type="InterPro" id="IPR045865">
    <property type="entry name" value="ACT-like_dom_sf"/>
</dbReference>
<dbReference type="HAMAP" id="MF_00707">
    <property type="entry name" value="UPF0735"/>
    <property type="match status" value="1"/>
</dbReference>
<dbReference type="PROSITE" id="PS51671">
    <property type="entry name" value="ACT"/>
    <property type="match status" value="1"/>
</dbReference>
<proteinExistence type="inferred from homology"/>
<keyword evidence="4" id="KW-1185">Reference proteome</keyword>
<evidence type="ECO:0000313" key="3">
    <source>
        <dbReference type="EMBL" id="MCX7571437.1"/>
    </source>
</evidence>
<protein>
    <recommendedName>
        <fullName evidence="1">UPF0735 ACT domain-containing protein OS242_15915</fullName>
    </recommendedName>
</protein>
<dbReference type="InterPro" id="IPR002912">
    <property type="entry name" value="ACT_dom"/>
</dbReference>
<reference evidence="3 4" key="1">
    <citation type="submission" date="2022-11" db="EMBL/GenBank/DDBJ databases">
        <title>Study of microbial diversity in lake waters.</title>
        <authorList>
            <person name="Zhang J."/>
        </authorList>
    </citation>
    <scope>NUCLEOTIDE SEQUENCE [LARGE SCALE GENOMIC DNA]</scope>
    <source>
        <strain evidence="3 4">DT12</strain>
    </source>
</reference>
<accession>A0ABT3X660</accession>
<evidence type="ECO:0000256" key="1">
    <source>
        <dbReference type="HAMAP-Rule" id="MF_00707"/>
    </source>
</evidence>
<feature type="domain" description="ACT" evidence="2">
    <location>
        <begin position="72"/>
        <end position="147"/>
    </location>
</feature>
<dbReference type="Pfam" id="PF13291">
    <property type="entry name" value="ACT_4"/>
    <property type="match status" value="1"/>
</dbReference>
<dbReference type="PIRSF" id="PIRSF025624">
    <property type="entry name" value="ACT_PheB"/>
    <property type="match status" value="1"/>
</dbReference>
<organism evidence="3 4">
    <name type="scientific">Tumebacillus lacus</name>
    <dbReference type="NCBI Taxonomy" id="2995335"/>
    <lineage>
        <taxon>Bacteria</taxon>
        <taxon>Bacillati</taxon>
        <taxon>Bacillota</taxon>
        <taxon>Bacilli</taxon>
        <taxon>Bacillales</taxon>
        <taxon>Alicyclobacillaceae</taxon>
        <taxon>Tumebacillus</taxon>
    </lineage>
</organism>
<dbReference type="RefSeq" id="WP_267152685.1">
    <property type="nucleotide sequence ID" value="NZ_JAPMLT010000010.1"/>
</dbReference>
<comment type="similarity">
    <text evidence="1">Belongs to the UPF0735 family.</text>
</comment>
<dbReference type="EMBL" id="JAPMLT010000010">
    <property type="protein sequence ID" value="MCX7571437.1"/>
    <property type="molecule type" value="Genomic_DNA"/>
</dbReference>
<dbReference type="Gene3D" id="3.30.70.260">
    <property type="match status" value="1"/>
</dbReference>